<organism evidence="3 4">
    <name type="scientific">Piromyces finnis</name>
    <dbReference type="NCBI Taxonomy" id="1754191"/>
    <lineage>
        <taxon>Eukaryota</taxon>
        <taxon>Fungi</taxon>
        <taxon>Fungi incertae sedis</taxon>
        <taxon>Chytridiomycota</taxon>
        <taxon>Chytridiomycota incertae sedis</taxon>
        <taxon>Neocallimastigomycetes</taxon>
        <taxon>Neocallimastigales</taxon>
        <taxon>Neocallimastigaceae</taxon>
        <taxon>Piromyces</taxon>
    </lineage>
</organism>
<proteinExistence type="predicted"/>
<feature type="region of interest" description="Disordered" evidence="2">
    <location>
        <begin position="999"/>
        <end position="1024"/>
    </location>
</feature>
<feature type="region of interest" description="Disordered" evidence="2">
    <location>
        <begin position="1182"/>
        <end position="1227"/>
    </location>
</feature>
<dbReference type="EMBL" id="MCFH01000027">
    <property type="protein sequence ID" value="ORX48386.1"/>
    <property type="molecule type" value="Genomic_DNA"/>
</dbReference>
<evidence type="ECO:0000313" key="3">
    <source>
        <dbReference type="EMBL" id="ORX48386.1"/>
    </source>
</evidence>
<evidence type="ECO:0000313" key="4">
    <source>
        <dbReference type="Proteomes" id="UP000193719"/>
    </source>
</evidence>
<keyword evidence="1" id="KW-0175">Coiled coil</keyword>
<reference evidence="3 4" key="2">
    <citation type="submission" date="2016-08" db="EMBL/GenBank/DDBJ databases">
        <title>Pervasive Adenine N6-methylation of Active Genes in Fungi.</title>
        <authorList>
            <consortium name="DOE Joint Genome Institute"/>
            <person name="Mondo S.J."/>
            <person name="Dannebaum R.O."/>
            <person name="Kuo R.C."/>
            <person name="Labutti K."/>
            <person name="Haridas S."/>
            <person name="Kuo A."/>
            <person name="Salamov A."/>
            <person name="Ahrendt S.R."/>
            <person name="Lipzen A."/>
            <person name="Sullivan W."/>
            <person name="Andreopoulos W.B."/>
            <person name="Clum A."/>
            <person name="Lindquist E."/>
            <person name="Daum C."/>
            <person name="Ramamoorthy G.K."/>
            <person name="Gryganskyi A."/>
            <person name="Culley D."/>
            <person name="Magnuson J.K."/>
            <person name="James T.Y."/>
            <person name="O'Malley M.A."/>
            <person name="Stajich J.E."/>
            <person name="Spatafora J.W."/>
            <person name="Visel A."/>
            <person name="Grigoriev I.V."/>
        </authorList>
    </citation>
    <scope>NUCLEOTIDE SEQUENCE [LARGE SCALE GENOMIC DNA]</scope>
    <source>
        <strain evidence="4">finn</strain>
    </source>
</reference>
<name>A0A1Y1V7K3_9FUNG</name>
<evidence type="ECO:0000256" key="1">
    <source>
        <dbReference type="SAM" id="Coils"/>
    </source>
</evidence>
<feature type="compositionally biased region" description="Polar residues" evidence="2">
    <location>
        <begin position="1206"/>
        <end position="1227"/>
    </location>
</feature>
<protein>
    <submittedName>
        <fullName evidence="3">Uncharacterized protein</fullName>
    </submittedName>
</protein>
<gene>
    <name evidence="3" type="ORF">BCR36DRAFT_452307</name>
</gene>
<evidence type="ECO:0000256" key="2">
    <source>
        <dbReference type="SAM" id="MobiDB-lite"/>
    </source>
</evidence>
<feature type="region of interest" description="Disordered" evidence="2">
    <location>
        <begin position="51"/>
        <end position="74"/>
    </location>
</feature>
<sequence length="1277" mass="148456">MKNSSSSSFFDISDSNRLSIYDAIEKHPKKNPVYITPLSTNNNINSYIEKANKSPSLNQNEENTQKAEKESDDLSSMSEIIINSSILKNTPKSINDKNKSESKFTLNNDHFEQFKSESQFFEDYVFTQTQQSTSINNFSIMDRNNSINKFSFLNDNSQLCTNKDKKSNDDNSKIINKAITGNNEKRNTEEKVNNVSDNNTVNEKKTKSNTRNININNKANDIVEKETQKDDFNINYTKDDYSKVNEKEIESNICKEFLNSEKIEIIDISSESESSSKKENNVKLIENPINDNSNGKLDEKKKPNNYEINLEENSLCRHNKGKKEDTFIKSLDKIKMISQDYYNNVYNEIKHMIYSYPNKYNIQNKENIDEIINDFIKGISENIDKIVHTNRMNYSNKNHSAKTNEIIIIEDEKQDRENSDEDDSSTNDVYSIETISTKKLSINDVNNINYDNERINQISHINNDVYIRLLQRKIYNCNDNNNYKKLNINKHSYNPIFNNPYSYQYSSKAISDSSPVNDYSNIIIDANTIENEFNNQHYISNNNNIYSKQKYHKTLNTNIYYCNNNNNTVENIKSKLQKKKNDNESSKKNTLTFPVFNIYPQKLNYEMFENNKLNENVETLENFNYQYSSTTYIYDDTNEVISQSNDSQEDKQFVDEYEEDNFTDDNKNELTETGIDTKNENALTEINVDTKNKNALTEIDDDINDKSMLKEIDIDTKNKKNNILQKTNKIEILCSTENSNIIKSQENFDHPVSKFNKNYEKEDINIDNNFSCNEDKYNINNKKYNNNDGSNNNFTEIDNTKYNNNDSSNNDDDNFEQTLTKTIIDKENKNETSKNISKNAKKNEKIPNFYDNGIINLILPKRKRGRPRKYDVPTYNKKIKNIISKSPDHLNIEKNDTNNDNYSINDSNTTKIDNINDNNNNNIEKTLTKTIIDKENKIETSKNISENAKKIEKIPNSYDDDGNINLILPKRKRGRPRKYDVPTYNKKIKNIISKSPDHLNIEKNDTNNDNCSINDSNATNDNNDDDGNFEKALIKTIIGKESINEISNNNGNDNIIIPKRKRERSIKYNVPTYNKKIKNIISKSPNHLNIEKNSINISNIDNSNYDNNSHSNDMYYEHTLTINKENLNEIPDKDLECEKEFENEPNTKDNRILLKKKKGRPRKNLITIYTKKTKDHLSNISKYSESEKKDNNSITSSGKQGLGISTMESPKRNLNNKSNTEGMKKLNTNIQKYKKNISYKKIESNKEFIDMNTVDSISKLFKPLLNSLNSNNKDNNN</sequence>
<dbReference type="GO" id="GO:0003677">
    <property type="term" value="F:DNA binding"/>
    <property type="evidence" value="ECO:0007669"/>
    <property type="project" value="InterPro"/>
</dbReference>
<dbReference type="SMART" id="SM00384">
    <property type="entry name" value="AT_hook"/>
    <property type="match status" value="3"/>
</dbReference>
<reference evidence="3 4" key="1">
    <citation type="submission" date="2016-08" db="EMBL/GenBank/DDBJ databases">
        <title>Genomes of anaerobic fungi encode conserved fungal cellulosomes for biomass hydrolysis.</title>
        <authorList>
            <consortium name="DOE Joint Genome Institute"/>
            <person name="Haitjema C.H."/>
            <person name="Gilmore S.P."/>
            <person name="Henske J.K."/>
            <person name="Solomon K.V."/>
            <person name="De Groot R."/>
            <person name="Kuo A."/>
            <person name="Mondo S.J."/>
            <person name="Salamov A.A."/>
            <person name="Labutti K."/>
            <person name="Zhao Z."/>
            <person name="Chiniquy J."/>
            <person name="Barry K."/>
            <person name="Brewer H.M."/>
            <person name="Purvine S.O."/>
            <person name="Wright A.T."/>
            <person name="Boxma B."/>
            <person name="Van Alen T."/>
            <person name="Hackstein J.H."/>
            <person name="Baker S.E."/>
            <person name="Grigoriev I.V."/>
            <person name="O'Malley M.A."/>
        </authorList>
    </citation>
    <scope>NUCLEOTIDE SEQUENCE [LARGE SCALE GENOMIC DNA]</scope>
    <source>
        <strain evidence="4">finn</strain>
    </source>
</reference>
<dbReference type="AlphaFoldDB" id="A0A1Y1V7K3"/>
<accession>A0A1Y1V7K3</accession>
<feature type="compositionally biased region" description="Polar residues" evidence="2">
    <location>
        <begin position="53"/>
        <end position="62"/>
    </location>
</feature>
<comment type="caution">
    <text evidence="3">The sequence shown here is derived from an EMBL/GenBank/DDBJ whole genome shotgun (WGS) entry which is preliminary data.</text>
</comment>
<feature type="coiled-coil region" evidence="1">
    <location>
        <begin position="562"/>
        <end position="589"/>
    </location>
</feature>
<feature type="compositionally biased region" description="Low complexity" evidence="2">
    <location>
        <begin position="782"/>
        <end position="793"/>
    </location>
</feature>
<feature type="region of interest" description="Disordered" evidence="2">
    <location>
        <begin position="782"/>
        <end position="815"/>
    </location>
</feature>
<dbReference type="InterPro" id="IPR017956">
    <property type="entry name" value="AT_hook_DNA-bd_motif"/>
</dbReference>
<keyword evidence="4" id="KW-1185">Reference proteome</keyword>
<dbReference type="Proteomes" id="UP000193719">
    <property type="component" value="Unassembled WGS sequence"/>
</dbReference>